<dbReference type="SUPFAM" id="SSF53383">
    <property type="entry name" value="PLP-dependent transferases"/>
    <property type="match status" value="1"/>
</dbReference>
<dbReference type="GO" id="GO:0006534">
    <property type="term" value="P:cysteine metabolic process"/>
    <property type="evidence" value="ECO:0007669"/>
    <property type="project" value="InterPro"/>
</dbReference>
<dbReference type="InterPro" id="IPR000192">
    <property type="entry name" value="Aminotrans_V_dom"/>
</dbReference>
<dbReference type="GO" id="GO:0030170">
    <property type="term" value="F:pyridoxal phosphate binding"/>
    <property type="evidence" value="ECO:0007669"/>
    <property type="project" value="InterPro"/>
</dbReference>
<comment type="similarity">
    <text evidence="2">Belongs to the class-V pyridoxal-phosphate-dependent aminotransferase family. Csd subfamily.</text>
</comment>
<dbReference type="PANTHER" id="PTHR43586:SF8">
    <property type="entry name" value="CYSTEINE DESULFURASE 1, CHLOROPLASTIC"/>
    <property type="match status" value="1"/>
</dbReference>
<proteinExistence type="inferred from homology"/>
<dbReference type="InterPro" id="IPR010970">
    <property type="entry name" value="Cys_dSase_SufS"/>
</dbReference>
<dbReference type="PANTHER" id="PTHR43586">
    <property type="entry name" value="CYSTEINE DESULFURASE"/>
    <property type="match status" value="1"/>
</dbReference>
<dbReference type="Pfam" id="PF00266">
    <property type="entry name" value="Aminotran_5"/>
    <property type="match status" value="1"/>
</dbReference>
<comment type="cofactor">
    <cofactor evidence="1">
        <name>pyridoxal 5'-phosphate</name>
        <dbReference type="ChEBI" id="CHEBI:597326"/>
    </cofactor>
</comment>
<dbReference type="GO" id="GO:0016829">
    <property type="term" value="F:lyase activity"/>
    <property type="evidence" value="ECO:0007669"/>
    <property type="project" value="UniProtKB-KW"/>
</dbReference>
<keyword evidence="8" id="KW-0456">Lyase</keyword>
<dbReference type="AlphaFoldDB" id="A0A4R7J8K3"/>
<keyword evidence="5" id="KW-0663">Pyridoxal phosphate</keyword>
<dbReference type="InterPro" id="IPR015421">
    <property type="entry name" value="PyrdxlP-dep_Trfase_major"/>
</dbReference>
<comment type="catalytic activity">
    <reaction evidence="6">
        <text>(sulfur carrier)-H + L-cysteine = (sulfur carrier)-SH + L-alanine</text>
        <dbReference type="Rhea" id="RHEA:43892"/>
        <dbReference type="Rhea" id="RHEA-COMP:14737"/>
        <dbReference type="Rhea" id="RHEA-COMP:14739"/>
        <dbReference type="ChEBI" id="CHEBI:29917"/>
        <dbReference type="ChEBI" id="CHEBI:35235"/>
        <dbReference type="ChEBI" id="CHEBI:57972"/>
        <dbReference type="ChEBI" id="CHEBI:64428"/>
        <dbReference type="EC" id="2.8.1.7"/>
    </reaction>
</comment>
<keyword evidence="4" id="KW-0808">Transferase</keyword>
<accession>A0A4R7J8K3</accession>
<evidence type="ECO:0000313" key="8">
    <source>
        <dbReference type="EMBL" id="TDT32867.1"/>
    </source>
</evidence>
<name>A0A4R7J8K3_9ACTN</name>
<keyword evidence="9" id="KW-1185">Reference proteome</keyword>
<dbReference type="EC" id="2.8.1.7" evidence="3"/>
<evidence type="ECO:0000256" key="1">
    <source>
        <dbReference type="ARBA" id="ARBA00001933"/>
    </source>
</evidence>
<dbReference type="Gene3D" id="3.40.640.10">
    <property type="entry name" value="Type I PLP-dependent aspartate aminotransferase-like (Major domain)"/>
    <property type="match status" value="1"/>
</dbReference>
<evidence type="ECO:0000256" key="2">
    <source>
        <dbReference type="ARBA" id="ARBA00010447"/>
    </source>
</evidence>
<feature type="domain" description="Aminotransferase class V" evidence="7">
    <location>
        <begin position="25"/>
        <end position="397"/>
    </location>
</feature>
<dbReference type="CDD" id="cd06453">
    <property type="entry name" value="SufS_like"/>
    <property type="match status" value="1"/>
</dbReference>
<evidence type="ECO:0000313" key="9">
    <source>
        <dbReference type="Proteomes" id="UP000295371"/>
    </source>
</evidence>
<protein>
    <recommendedName>
        <fullName evidence="3">cysteine desulfurase</fullName>
        <ecNumber evidence="3">2.8.1.7</ecNumber>
    </recommendedName>
</protein>
<comment type="caution">
    <text evidence="8">The sequence shown here is derived from an EMBL/GenBank/DDBJ whole genome shotgun (WGS) entry which is preliminary data.</text>
</comment>
<dbReference type="Gene3D" id="3.90.1150.10">
    <property type="entry name" value="Aspartate Aminotransferase, domain 1"/>
    <property type="match status" value="1"/>
</dbReference>
<evidence type="ECO:0000256" key="3">
    <source>
        <dbReference type="ARBA" id="ARBA00012239"/>
    </source>
</evidence>
<gene>
    <name evidence="8" type="ORF">CLV29_0457</name>
</gene>
<dbReference type="RefSeq" id="WP_133753452.1">
    <property type="nucleotide sequence ID" value="NZ_CP171129.1"/>
</dbReference>
<dbReference type="EMBL" id="SOAW01000001">
    <property type="protein sequence ID" value="TDT32867.1"/>
    <property type="molecule type" value="Genomic_DNA"/>
</dbReference>
<evidence type="ECO:0000256" key="4">
    <source>
        <dbReference type="ARBA" id="ARBA00022679"/>
    </source>
</evidence>
<dbReference type="Proteomes" id="UP000295371">
    <property type="component" value="Unassembled WGS sequence"/>
</dbReference>
<dbReference type="InterPro" id="IPR015422">
    <property type="entry name" value="PyrdxlP-dep_Trfase_small"/>
</dbReference>
<dbReference type="OrthoDB" id="9804366at2"/>
<organism evidence="8 9">
    <name type="scientific">Naumannella halotolerans</name>
    <dbReference type="NCBI Taxonomy" id="993414"/>
    <lineage>
        <taxon>Bacteria</taxon>
        <taxon>Bacillati</taxon>
        <taxon>Actinomycetota</taxon>
        <taxon>Actinomycetes</taxon>
        <taxon>Propionibacteriales</taxon>
        <taxon>Propionibacteriaceae</taxon>
        <taxon>Naumannella</taxon>
    </lineage>
</organism>
<sequence>MGYDVEVIRKDFPILERTVGDHPLVYLDSANTSQKPQVVIDAITEHYAQHNANVARAMHMLGAEATEAYETGRRKIARFIGAARAEEVVFTKNASEALNLAAHTLGSQLQPGDEIVVSVMEHHSNIVPWQLLCERTGAVLRWFDITDDGRLDLEKAERDGLINSRTKIVSVAWVSNVLGTVNPVARIAEQAHAVGAVMVVDACQGVPQLPTSVSELGADLVAMTGHKMVGPTGVGVLWGRYDLLVELPPFLGGGEMIEIVRMTGSTFAPPPARFEAGTPPIAEAAVLGVAADYLDGIGMQAIADHEHAITAYALQGLQTIPGLRILGPTEAVERGGAISFDVPGVHPHDMAQFLDSRGIAVRGGHHCARPLHERLGIQSSTRASSYLYTTEAEIDALVDGIEYTRRFFDRG</sequence>
<evidence type="ECO:0000259" key="7">
    <source>
        <dbReference type="Pfam" id="PF00266"/>
    </source>
</evidence>
<dbReference type="InterPro" id="IPR015424">
    <property type="entry name" value="PyrdxlP-dep_Trfase"/>
</dbReference>
<dbReference type="GO" id="GO:0031071">
    <property type="term" value="F:cysteine desulfurase activity"/>
    <property type="evidence" value="ECO:0007669"/>
    <property type="project" value="UniProtKB-EC"/>
</dbReference>
<dbReference type="NCBIfam" id="TIGR01979">
    <property type="entry name" value="sufS"/>
    <property type="match status" value="1"/>
</dbReference>
<evidence type="ECO:0000256" key="6">
    <source>
        <dbReference type="ARBA" id="ARBA00050776"/>
    </source>
</evidence>
<reference evidence="8 9" key="1">
    <citation type="submission" date="2019-03" db="EMBL/GenBank/DDBJ databases">
        <title>Genomic Encyclopedia of Archaeal and Bacterial Type Strains, Phase II (KMG-II): from individual species to whole genera.</title>
        <authorList>
            <person name="Goeker M."/>
        </authorList>
    </citation>
    <scope>NUCLEOTIDE SEQUENCE [LARGE SCALE GENOMIC DNA]</scope>
    <source>
        <strain evidence="8 9">DSM 24323</strain>
    </source>
</reference>
<evidence type="ECO:0000256" key="5">
    <source>
        <dbReference type="ARBA" id="ARBA00022898"/>
    </source>
</evidence>